<dbReference type="InterPro" id="IPR007344">
    <property type="entry name" value="GrpB/CoaE"/>
</dbReference>
<evidence type="ECO:0000313" key="1">
    <source>
        <dbReference type="EMBL" id="SES15218.1"/>
    </source>
</evidence>
<dbReference type="RefSeq" id="WP_074731028.1">
    <property type="nucleotide sequence ID" value="NZ_FOGW01000053.1"/>
</dbReference>
<dbReference type="GO" id="GO:0016740">
    <property type="term" value="F:transferase activity"/>
    <property type="evidence" value="ECO:0007669"/>
    <property type="project" value="UniProtKB-KW"/>
</dbReference>
<dbReference type="AlphaFoldDB" id="A0A1H9V0R8"/>
<dbReference type="SUPFAM" id="SSF81301">
    <property type="entry name" value="Nucleotidyltransferase"/>
    <property type="match status" value="1"/>
</dbReference>
<dbReference type="EMBL" id="FOGW01000053">
    <property type="protein sequence ID" value="SES15218.1"/>
    <property type="molecule type" value="Genomic_DNA"/>
</dbReference>
<dbReference type="Gene3D" id="3.30.460.10">
    <property type="entry name" value="Beta Polymerase, domain 2"/>
    <property type="match status" value="1"/>
</dbReference>
<dbReference type="Pfam" id="PF04229">
    <property type="entry name" value="GrpB"/>
    <property type="match status" value="1"/>
</dbReference>
<protein>
    <submittedName>
        <fullName evidence="1">GrpB domain, predicted nucleotidyltransferase, UPF0157 family</fullName>
    </submittedName>
</protein>
<organism evidence="1 2">
    <name type="scientific">Lachnobacterium bovis</name>
    <dbReference type="NCBI Taxonomy" id="140626"/>
    <lineage>
        <taxon>Bacteria</taxon>
        <taxon>Bacillati</taxon>
        <taxon>Bacillota</taxon>
        <taxon>Clostridia</taxon>
        <taxon>Lachnospirales</taxon>
        <taxon>Lachnospiraceae</taxon>
        <taxon>Lachnobacterium</taxon>
    </lineage>
</organism>
<keyword evidence="1" id="KW-0808">Transferase</keyword>
<keyword evidence="2" id="KW-1185">Reference proteome</keyword>
<dbReference type="Proteomes" id="UP000182471">
    <property type="component" value="Unassembled WGS sequence"/>
</dbReference>
<reference evidence="2" key="1">
    <citation type="submission" date="2016-10" db="EMBL/GenBank/DDBJ databases">
        <authorList>
            <person name="Varghese N."/>
            <person name="Submissions S."/>
        </authorList>
    </citation>
    <scope>NUCLEOTIDE SEQUENCE [LARGE SCALE GENOMIC DNA]</scope>
    <source>
        <strain evidence="2">S1b</strain>
    </source>
</reference>
<accession>A0A1H9V0R8</accession>
<gene>
    <name evidence="1" type="ORF">SAMN02910429_02347</name>
</gene>
<dbReference type="InterPro" id="IPR043519">
    <property type="entry name" value="NT_sf"/>
</dbReference>
<proteinExistence type="predicted"/>
<dbReference type="PANTHER" id="PTHR34822">
    <property type="entry name" value="GRPB DOMAIN PROTEIN (AFU_ORTHOLOGUE AFUA_1G01530)"/>
    <property type="match status" value="1"/>
</dbReference>
<sequence>MRTKHVVVLPYDEKWKQNFLDIKNELSQALGDIEISIEHVGSTSVEGLAAKPIIDIDVVVTKERINDAILALKSIGYIHEGNLGIPGREAFAYEGKEHLQQHHLYVCPQDSLELKRHLAFRDYLRVHPEAVDEYSKIKMEAASLYPEDIDKYIEYKAPVIENIYSKMQGFWVDMMALHDYTHK</sequence>
<name>A0A1H9V0R8_9FIRM</name>
<evidence type="ECO:0000313" key="2">
    <source>
        <dbReference type="Proteomes" id="UP000182471"/>
    </source>
</evidence>
<dbReference type="PANTHER" id="PTHR34822:SF1">
    <property type="entry name" value="GRPB FAMILY PROTEIN"/>
    <property type="match status" value="1"/>
</dbReference>